<evidence type="ECO:0000259" key="6">
    <source>
        <dbReference type="Pfam" id="PF03330"/>
    </source>
</evidence>
<dbReference type="InterPro" id="IPR036908">
    <property type="entry name" value="RlpA-like_sf"/>
</dbReference>
<dbReference type="AlphaFoldDB" id="A0A2S0VVN8"/>
<evidence type="ECO:0000256" key="3">
    <source>
        <dbReference type="ARBA" id="ARBA00023316"/>
    </source>
</evidence>
<evidence type="ECO:0000256" key="4">
    <source>
        <dbReference type="HAMAP-Rule" id="MF_02071"/>
    </source>
</evidence>
<feature type="domain" description="RlpA-like protein double-psi beta-barrel" evidence="6">
    <location>
        <begin position="86"/>
        <end position="175"/>
    </location>
</feature>
<evidence type="ECO:0000256" key="5">
    <source>
        <dbReference type="RuleBase" id="RU003495"/>
    </source>
</evidence>
<dbReference type="Gene3D" id="2.40.40.10">
    <property type="entry name" value="RlpA-like domain"/>
    <property type="match status" value="1"/>
</dbReference>
<dbReference type="GO" id="GO:0000270">
    <property type="term" value="P:peptidoglycan metabolic process"/>
    <property type="evidence" value="ECO:0007669"/>
    <property type="project" value="UniProtKB-UniRule"/>
</dbReference>
<dbReference type="InterPro" id="IPR034718">
    <property type="entry name" value="RlpA"/>
</dbReference>
<dbReference type="PANTHER" id="PTHR34183:SF1">
    <property type="entry name" value="ENDOLYTIC PEPTIDOGLYCAN TRANSGLYCOSYLASE RLPA"/>
    <property type="match status" value="1"/>
</dbReference>
<evidence type="ECO:0000256" key="2">
    <source>
        <dbReference type="ARBA" id="ARBA00023239"/>
    </source>
</evidence>
<keyword evidence="2 4" id="KW-0456">Lyase</keyword>
<dbReference type="CDD" id="cd22268">
    <property type="entry name" value="DPBB_RlpA-like"/>
    <property type="match status" value="1"/>
</dbReference>
<accession>A0A2S0VVN8</accession>
<dbReference type="PANTHER" id="PTHR34183">
    <property type="entry name" value="ENDOLYTIC PEPTIDOGLYCAN TRANSGLYCOSYLASE RLPA"/>
    <property type="match status" value="1"/>
</dbReference>
<dbReference type="InterPro" id="IPR012997">
    <property type="entry name" value="RplA"/>
</dbReference>
<dbReference type="FunFam" id="2.40.40.10:FF:000003">
    <property type="entry name" value="Endolytic peptidoglycan transglycosylase RlpA"/>
    <property type="match status" value="1"/>
</dbReference>
<evidence type="ECO:0000313" key="8">
    <source>
        <dbReference type="Proteomes" id="UP000244441"/>
    </source>
</evidence>
<dbReference type="InterPro" id="IPR009009">
    <property type="entry name" value="RlpA-like_DPBB"/>
</dbReference>
<dbReference type="EC" id="4.2.2.-" evidence="4"/>
<dbReference type="Proteomes" id="UP000244441">
    <property type="component" value="Chromosome"/>
</dbReference>
<protein>
    <recommendedName>
        <fullName evidence="4">Endolytic peptidoglycan transglycosylase RlpA</fullName>
        <ecNumber evidence="4">4.2.2.-</ecNumber>
    </recommendedName>
</protein>
<gene>
    <name evidence="4" type="primary">rlpA</name>
    <name evidence="7" type="ORF">C2869_18500</name>
</gene>
<keyword evidence="3 4" id="KW-0961">Cell wall biogenesis/degradation</keyword>
<dbReference type="GO" id="GO:0071555">
    <property type="term" value="P:cell wall organization"/>
    <property type="evidence" value="ECO:0007669"/>
    <property type="project" value="UniProtKB-KW"/>
</dbReference>
<keyword evidence="1" id="KW-0732">Signal</keyword>
<dbReference type="OrthoDB" id="9779128at2"/>
<dbReference type="GO" id="GO:0009279">
    <property type="term" value="C:cell outer membrane"/>
    <property type="evidence" value="ECO:0007669"/>
    <property type="project" value="TreeGrafter"/>
</dbReference>
<keyword evidence="8" id="KW-1185">Reference proteome</keyword>
<dbReference type="HAMAP" id="MF_02071">
    <property type="entry name" value="RlpA"/>
    <property type="match status" value="1"/>
</dbReference>
<evidence type="ECO:0000313" key="7">
    <source>
        <dbReference type="EMBL" id="AWB68281.1"/>
    </source>
</evidence>
<proteinExistence type="inferred from homology"/>
<dbReference type="GO" id="GO:0008932">
    <property type="term" value="F:lytic endotransglycosylase activity"/>
    <property type="evidence" value="ECO:0007669"/>
    <property type="project" value="UniProtKB-UniRule"/>
</dbReference>
<dbReference type="RefSeq" id="WP_108604345.1">
    <property type="nucleotide sequence ID" value="NZ_CP026604.1"/>
</dbReference>
<comment type="similarity">
    <text evidence="4 5">Belongs to the RlpA family.</text>
</comment>
<dbReference type="SUPFAM" id="SSF50685">
    <property type="entry name" value="Barwin-like endoglucanases"/>
    <property type="match status" value="1"/>
</dbReference>
<dbReference type="Pfam" id="PF03330">
    <property type="entry name" value="DPBB_1"/>
    <property type="match status" value="1"/>
</dbReference>
<comment type="function">
    <text evidence="4">Lytic transglycosylase with a strong preference for naked glycan strands that lack stem peptides.</text>
</comment>
<name>A0A2S0VVN8_9ALTE</name>
<reference evidence="7 8" key="1">
    <citation type="submission" date="2018-01" db="EMBL/GenBank/DDBJ databases">
        <title>Genome sequence of a Cantenovulum-like bacteria.</title>
        <authorList>
            <person name="Tan W.R."/>
            <person name="Lau N.-S."/>
            <person name="Go F."/>
            <person name="Amirul A.-A.A."/>
        </authorList>
    </citation>
    <scope>NUCLEOTIDE SEQUENCE [LARGE SCALE GENOMIC DNA]</scope>
    <source>
        <strain evidence="7 8">CCB-QB4</strain>
    </source>
</reference>
<organism evidence="7 8">
    <name type="scientific">Saccharobesus litoralis</name>
    <dbReference type="NCBI Taxonomy" id="2172099"/>
    <lineage>
        <taxon>Bacteria</taxon>
        <taxon>Pseudomonadati</taxon>
        <taxon>Pseudomonadota</taxon>
        <taxon>Gammaproteobacteria</taxon>
        <taxon>Alteromonadales</taxon>
        <taxon>Alteromonadaceae</taxon>
        <taxon>Saccharobesus</taxon>
    </lineage>
</organism>
<evidence type="ECO:0000256" key="1">
    <source>
        <dbReference type="ARBA" id="ARBA00022729"/>
    </source>
</evidence>
<sequence>MTVNIVFNRPWLVSLILAGCVTACSSTKKSRYALEHDLAPTRTPTAEEMQNPEVYYMPPSRGGNQPEYQVLGKTYQVLPSADGFEQQGIASWYGRKFHGHLTSNGETYDMFAMSAAHKTLPIPVFVEVTNLDNGRKAIVRVNDRGPFHEGRIIDLSYSAAYKLGVTASGTANVKIRTLATTPGGYILVDSAPQREGLDKTASALALLFQMDTQVLQAEEEFDLLVGPFADEERLRETLAHLTMSGYPAKRYTQTSELTNKEEVN</sequence>
<dbReference type="EMBL" id="CP026604">
    <property type="protein sequence ID" value="AWB68281.1"/>
    <property type="molecule type" value="Genomic_DNA"/>
</dbReference>
<dbReference type="KEGG" id="cate:C2869_18500"/>
<dbReference type="NCBIfam" id="TIGR00413">
    <property type="entry name" value="rlpA"/>
    <property type="match status" value="1"/>
</dbReference>